<dbReference type="EnsemblPlants" id="MELO3C031055.2.1">
    <property type="protein sequence ID" value="MELO3C031055.2.1"/>
    <property type="gene ID" value="MELO3C031055.2"/>
</dbReference>
<proteinExistence type="predicted"/>
<sequence length="228" mass="26463">MKHHNQMIACLNDEHLVIRRCGILCQINGGARDWEKKRGKRVWNEFEERRGLEEHKTNGNYDVLGPTLQRESGGSRGGVRGQAKSIALIWRKPIFAILVSFFFLSWQESLTPFCNFLSLNFAVMISFGLHSDPCFFHYSGVKWLISEQRNSDYGNARHSTFQNRVPSTMAYKSPNASMLQYLPLWSPSFHYHCSFSTLLQQFPSLDLLFFVSFLINPFNPYEICPTFY</sequence>
<evidence type="ECO:0000313" key="1">
    <source>
        <dbReference type="EnsemblPlants" id="MELO3C031055.2.1"/>
    </source>
</evidence>
<dbReference type="AlphaFoldDB" id="A0A9I9EAJ6"/>
<dbReference type="Gramene" id="MELO3C031055.2.1">
    <property type="protein sequence ID" value="MELO3C031055.2.1"/>
    <property type="gene ID" value="MELO3C031055.2"/>
</dbReference>
<reference evidence="1" key="1">
    <citation type="submission" date="2023-03" db="UniProtKB">
        <authorList>
            <consortium name="EnsemblPlants"/>
        </authorList>
    </citation>
    <scope>IDENTIFICATION</scope>
</reference>
<protein>
    <submittedName>
        <fullName evidence="1">Uncharacterized protein</fullName>
    </submittedName>
</protein>
<accession>A0A9I9EAJ6</accession>
<organism evidence="1">
    <name type="scientific">Cucumis melo</name>
    <name type="common">Muskmelon</name>
    <dbReference type="NCBI Taxonomy" id="3656"/>
    <lineage>
        <taxon>Eukaryota</taxon>
        <taxon>Viridiplantae</taxon>
        <taxon>Streptophyta</taxon>
        <taxon>Embryophyta</taxon>
        <taxon>Tracheophyta</taxon>
        <taxon>Spermatophyta</taxon>
        <taxon>Magnoliopsida</taxon>
        <taxon>eudicotyledons</taxon>
        <taxon>Gunneridae</taxon>
        <taxon>Pentapetalae</taxon>
        <taxon>rosids</taxon>
        <taxon>fabids</taxon>
        <taxon>Cucurbitales</taxon>
        <taxon>Cucurbitaceae</taxon>
        <taxon>Benincaseae</taxon>
        <taxon>Cucumis</taxon>
    </lineage>
</organism>
<name>A0A9I9EAJ6_CUCME</name>